<feature type="compositionally biased region" description="Basic and acidic residues" evidence="1">
    <location>
        <begin position="1"/>
        <end position="14"/>
    </location>
</feature>
<keyword evidence="3" id="KW-1185">Reference proteome</keyword>
<evidence type="ECO:0000256" key="1">
    <source>
        <dbReference type="SAM" id="MobiDB-lite"/>
    </source>
</evidence>
<reference evidence="2" key="1">
    <citation type="submission" date="2023-03" db="EMBL/GenBank/DDBJ databases">
        <title>Massive genome expansion in bonnet fungi (Mycena s.s.) driven by repeated elements and novel gene families across ecological guilds.</title>
        <authorList>
            <consortium name="Lawrence Berkeley National Laboratory"/>
            <person name="Harder C.B."/>
            <person name="Miyauchi S."/>
            <person name="Viragh M."/>
            <person name="Kuo A."/>
            <person name="Thoen E."/>
            <person name="Andreopoulos B."/>
            <person name="Lu D."/>
            <person name="Skrede I."/>
            <person name="Drula E."/>
            <person name="Henrissat B."/>
            <person name="Morin E."/>
            <person name="Kohler A."/>
            <person name="Barry K."/>
            <person name="LaButti K."/>
            <person name="Morin E."/>
            <person name="Salamov A."/>
            <person name="Lipzen A."/>
            <person name="Mereny Z."/>
            <person name="Hegedus B."/>
            <person name="Baldrian P."/>
            <person name="Stursova M."/>
            <person name="Weitz H."/>
            <person name="Taylor A."/>
            <person name="Grigoriev I.V."/>
            <person name="Nagy L.G."/>
            <person name="Martin F."/>
            <person name="Kauserud H."/>
        </authorList>
    </citation>
    <scope>NUCLEOTIDE SEQUENCE</scope>
    <source>
        <strain evidence="2">CBHHK173m</strain>
    </source>
</reference>
<feature type="region of interest" description="Disordered" evidence="1">
    <location>
        <begin position="1"/>
        <end position="20"/>
    </location>
</feature>
<feature type="compositionally biased region" description="Basic residues" evidence="1">
    <location>
        <begin position="206"/>
        <end position="219"/>
    </location>
</feature>
<sequence length="231" mass="24944">MADAKGKGKARADPPEDIPQNPCLIRITNHGKIKPWVAFALDFLEKHDDIPVVLHTLPAPPKPGPAPTPETERAAGGPIRTAKNANAKPAAAISPSTSTVPRLISVVEIIKREYLKKLELEHSSTLVGLHQYNEVGTLEALGLAPVDTDAEMPQDAEARRAREIMAALEGKNYVKIKQTAFMKVTLSRVELTGLSAVTHQPPAVRKLSKSAKARAKRREKKAEAADGVEAE</sequence>
<comment type="caution">
    <text evidence="2">The sequence shown here is derived from an EMBL/GenBank/DDBJ whole genome shotgun (WGS) entry which is preliminary data.</text>
</comment>
<dbReference type="AlphaFoldDB" id="A0AAD6UEK1"/>
<accession>A0AAD6UEK1</accession>
<evidence type="ECO:0000313" key="3">
    <source>
        <dbReference type="Proteomes" id="UP001222325"/>
    </source>
</evidence>
<evidence type="ECO:0000313" key="2">
    <source>
        <dbReference type="EMBL" id="KAJ7100007.1"/>
    </source>
</evidence>
<gene>
    <name evidence="2" type="ORF">B0H15DRAFT_505029</name>
</gene>
<name>A0AAD6UEK1_9AGAR</name>
<proteinExistence type="predicted"/>
<feature type="region of interest" description="Disordered" evidence="1">
    <location>
        <begin position="57"/>
        <end position="76"/>
    </location>
</feature>
<organism evidence="2 3">
    <name type="scientific">Mycena belliarum</name>
    <dbReference type="NCBI Taxonomy" id="1033014"/>
    <lineage>
        <taxon>Eukaryota</taxon>
        <taxon>Fungi</taxon>
        <taxon>Dikarya</taxon>
        <taxon>Basidiomycota</taxon>
        <taxon>Agaricomycotina</taxon>
        <taxon>Agaricomycetes</taxon>
        <taxon>Agaricomycetidae</taxon>
        <taxon>Agaricales</taxon>
        <taxon>Marasmiineae</taxon>
        <taxon>Mycenaceae</taxon>
        <taxon>Mycena</taxon>
    </lineage>
</organism>
<dbReference type="Proteomes" id="UP001222325">
    <property type="component" value="Unassembled WGS sequence"/>
</dbReference>
<dbReference type="EMBL" id="JARJCN010000006">
    <property type="protein sequence ID" value="KAJ7100007.1"/>
    <property type="molecule type" value="Genomic_DNA"/>
</dbReference>
<protein>
    <submittedName>
        <fullName evidence="2">Uncharacterized protein</fullName>
    </submittedName>
</protein>
<feature type="compositionally biased region" description="Pro residues" evidence="1">
    <location>
        <begin position="58"/>
        <end position="68"/>
    </location>
</feature>
<feature type="region of interest" description="Disordered" evidence="1">
    <location>
        <begin position="201"/>
        <end position="231"/>
    </location>
</feature>